<dbReference type="InterPro" id="IPR027395">
    <property type="entry name" value="WH_DNA-bd_dom"/>
</dbReference>
<gene>
    <name evidence="2" type="ORF">SE19_05560</name>
</gene>
<sequence length="120" mass="13632">MAMDNNIQKELTDLLRQISVEISNTPMDSSSRLIIIMALAVSKRMKLSDLMKVTGCGKGSIENHISKLESYGFIKTEKISFFKSPRVYAELTDSGKKFYENYLQLVGKFLKDSESKEDHT</sequence>
<evidence type="ECO:0000259" key="1">
    <source>
        <dbReference type="Pfam" id="PF13601"/>
    </source>
</evidence>
<reference evidence="2 3" key="1">
    <citation type="submission" date="2015-09" db="EMBL/GenBank/DDBJ databases">
        <title>Draft genome sequence of Acidiplasma aeolicum DSM 18409.</title>
        <authorList>
            <person name="Hemp J."/>
        </authorList>
    </citation>
    <scope>NUCLEOTIDE SEQUENCE [LARGE SCALE GENOMIC DNA]</scope>
    <source>
        <strain evidence="2 3">V</strain>
    </source>
</reference>
<dbReference type="SUPFAM" id="SSF46785">
    <property type="entry name" value="Winged helix' DNA-binding domain"/>
    <property type="match status" value="1"/>
</dbReference>
<dbReference type="Proteomes" id="UP000050515">
    <property type="component" value="Unassembled WGS sequence"/>
</dbReference>
<evidence type="ECO:0000313" key="3">
    <source>
        <dbReference type="Proteomes" id="UP000050515"/>
    </source>
</evidence>
<dbReference type="InterPro" id="IPR036390">
    <property type="entry name" value="WH_DNA-bd_sf"/>
</dbReference>
<name>A0A0P9CLR9_9ARCH</name>
<dbReference type="PANTHER" id="PTHR37318:SF1">
    <property type="entry name" value="BSL7504 PROTEIN"/>
    <property type="match status" value="1"/>
</dbReference>
<accession>A0A0P9CLR9</accession>
<dbReference type="AlphaFoldDB" id="A0A0P9CLR9"/>
<evidence type="ECO:0000313" key="2">
    <source>
        <dbReference type="EMBL" id="KPV46434.1"/>
    </source>
</evidence>
<proteinExistence type="predicted"/>
<dbReference type="PATRIC" id="fig|507754.4.peg.870"/>
<organism evidence="2 3">
    <name type="scientific">Acidiplasma aeolicum</name>
    <dbReference type="NCBI Taxonomy" id="507754"/>
    <lineage>
        <taxon>Archaea</taxon>
        <taxon>Methanobacteriati</taxon>
        <taxon>Thermoplasmatota</taxon>
        <taxon>Thermoplasmata</taxon>
        <taxon>Thermoplasmatales</taxon>
        <taxon>Ferroplasmaceae</taxon>
        <taxon>Acidiplasma</taxon>
    </lineage>
</organism>
<dbReference type="PANTHER" id="PTHR37318">
    <property type="entry name" value="BSL7504 PROTEIN"/>
    <property type="match status" value="1"/>
</dbReference>
<dbReference type="InterPro" id="IPR036388">
    <property type="entry name" value="WH-like_DNA-bd_sf"/>
</dbReference>
<dbReference type="Gene3D" id="1.10.10.10">
    <property type="entry name" value="Winged helix-like DNA-binding domain superfamily/Winged helix DNA-binding domain"/>
    <property type="match status" value="1"/>
</dbReference>
<feature type="domain" description="Winged helix DNA-binding" evidence="1">
    <location>
        <begin position="32"/>
        <end position="109"/>
    </location>
</feature>
<protein>
    <recommendedName>
        <fullName evidence="1">Winged helix DNA-binding domain-containing protein</fullName>
    </recommendedName>
</protein>
<dbReference type="Pfam" id="PF13601">
    <property type="entry name" value="HTH_34"/>
    <property type="match status" value="1"/>
</dbReference>
<dbReference type="EMBL" id="LJCQ01000247">
    <property type="protein sequence ID" value="KPV46434.1"/>
    <property type="molecule type" value="Genomic_DNA"/>
</dbReference>
<comment type="caution">
    <text evidence="2">The sequence shown here is derived from an EMBL/GenBank/DDBJ whole genome shotgun (WGS) entry which is preliminary data.</text>
</comment>